<dbReference type="EMBL" id="QLTK01000006">
    <property type="protein sequence ID" value="RAS34598.1"/>
    <property type="molecule type" value="Genomic_DNA"/>
</dbReference>
<reference evidence="3 4" key="1">
    <citation type="submission" date="2018-06" db="EMBL/GenBank/DDBJ databases">
        <title>Genomic Encyclopedia of Type Strains, Phase III (KMG-III): the genomes of soil and plant-associated and newly described type strains.</title>
        <authorList>
            <person name="Whitman W."/>
        </authorList>
    </citation>
    <scope>NUCLEOTIDE SEQUENCE [LARGE SCALE GENOMIC DNA]</scope>
    <source>
        <strain evidence="3 4">LMG 23644</strain>
    </source>
</reference>
<sequence>MTSIHTLIRAALCAGFCAALAGCMTSTPHWDAAFGDSVRQLREMQTLNPQGSANTDPVAGIDGAAAASAQKSYAKSFTAPPAPTNSFTIGIGSSSNY</sequence>
<evidence type="ECO:0000313" key="3">
    <source>
        <dbReference type="EMBL" id="RAS34598.1"/>
    </source>
</evidence>
<keyword evidence="2" id="KW-0732">Signal</keyword>
<comment type="caution">
    <text evidence="3">The sequence shown here is derived from an EMBL/GenBank/DDBJ whole genome shotgun (WGS) entry which is preliminary data.</text>
</comment>
<name>A0A329CK71_9BURK</name>
<feature type="chain" id="PRO_5016268832" description="Lipoprotein" evidence="2">
    <location>
        <begin position="22"/>
        <end position="97"/>
    </location>
</feature>
<organism evidence="3 4">
    <name type="scientific">Paraburkholderia bryophila</name>
    <dbReference type="NCBI Taxonomy" id="420952"/>
    <lineage>
        <taxon>Bacteria</taxon>
        <taxon>Pseudomonadati</taxon>
        <taxon>Pseudomonadota</taxon>
        <taxon>Betaproteobacteria</taxon>
        <taxon>Burkholderiales</taxon>
        <taxon>Burkholderiaceae</taxon>
        <taxon>Paraburkholderia</taxon>
    </lineage>
</organism>
<evidence type="ECO:0008006" key="5">
    <source>
        <dbReference type="Google" id="ProtNLM"/>
    </source>
</evidence>
<dbReference type="Proteomes" id="UP000248918">
    <property type="component" value="Unassembled WGS sequence"/>
</dbReference>
<evidence type="ECO:0000256" key="1">
    <source>
        <dbReference type="SAM" id="MobiDB-lite"/>
    </source>
</evidence>
<protein>
    <recommendedName>
        <fullName evidence="5">Lipoprotein</fullName>
    </recommendedName>
</protein>
<evidence type="ECO:0000256" key="2">
    <source>
        <dbReference type="SAM" id="SignalP"/>
    </source>
</evidence>
<dbReference type="AlphaFoldDB" id="A0A329CK71"/>
<feature type="signal peptide" evidence="2">
    <location>
        <begin position="1"/>
        <end position="21"/>
    </location>
</feature>
<accession>A0A329CK71</accession>
<feature type="compositionally biased region" description="Polar residues" evidence="1">
    <location>
        <begin position="84"/>
        <end position="97"/>
    </location>
</feature>
<feature type="region of interest" description="Disordered" evidence="1">
    <location>
        <begin position="76"/>
        <end position="97"/>
    </location>
</feature>
<dbReference type="OrthoDB" id="8537668at2"/>
<evidence type="ECO:0000313" key="4">
    <source>
        <dbReference type="Proteomes" id="UP000248918"/>
    </source>
</evidence>
<proteinExistence type="predicted"/>
<dbReference type="RefSeq" id="WP_111931966.1">
    <property type="nucleotide sequence ID" value="NZ_CADFFP010000010.1"/>
</dbReference>
<gene>
    <name evidence="3" type="ORF">BX591_106279</name>
</gene>